<comment type="subcellular location">
    <subcellularLocation>
        <location evidence="1">Nucleus</location>
    </subcellularLocation>
</comment>
<feature type="region of interest" description="Disordered" evidence="11">
    <location>
        <begin position="401"/>
        <end position="429"/>
    </location>
</feature>
<keyword evidence="3" id="KW-0677">Repeat</keyword>
<dbReference type="EMBL" id="JBEHCU010007714">
    <property type="protein sequence ID" value="KAL1392915.1"/>
    <property type="molecule type" value="Genomic_DNA"/>
</dbReference>
<feature type="compositionally biased region" description="Basic and acidic residues" evidence="11">
    <location>
        <begin position="108"/>
        <end position="118"/>
    </location>
</feature>
<evidence type="ECO:0000256" key="2">
    <source>
        <dbReference type="ARBA" id="ARBA00022723"/>
    </source>
</evidence>
<evidence type="ECO:0000256" key="8">
    <source>
        <dbReference type="ARBA" id="ARBA00023163"/>
    </source>
</evidence>
<evidence type="ECO:0000256" key="11">
    <source>
        <dbReference type="SAM" id="MobiDB-lite"/>
    </source>
</evidence>
<organism evidence="13 14">
    <name type="scientific">Culex pipiens pipiens</name>
    <name type="common">Northern house mosquito</name>
    <dbReference type="NCBI Taxonomy" id="38569"/>
    <lineage>
        <taxon>Eukaryota</taxon>
        <taxon>Metazoa</taxon>
        <taxon>Ecdysozoa</taxon>
        <taxon>Arthropoda</taxon>
        <taxon>Hexapoda</taxon>
        <taxon>Insecta</taxon>
        <taxon>Pterygota</taxon>
        <taxon>Neoptera</taxon>
        <taxon>Endopterygota</taxon>
        <taxon>Diptera</taxon>
        <taxon>Nematocera</taxon>
        <taxon>Culicoidea</taxon>
        <taxon>Culicidae</taxon>
        <taxon>Culicinae</taxon>
        <taxon>Culicini</taxon>
        <taxon>Culex</taxon>
        <taxon>Culex</taxon>
    </lineage>
</organism>
<reference evidence="13 14" key="1">
    <citation type="submission" date="2024-05" db="EMBL/GenBank/DDBJ databases">
        <title>Culex pipiens pipiens assembly and annotation.</title>
        <authorList>
            <person name="Alout H."/>
            <person name="Durand T."/>
        </authorList>
    </citation>
    <scope>NUCLEOTIDE SEQUENCE [LARGE SCALE GENOMIC DNA]</scope>
    <source>
        <strain evidence="13">HA-2024</strain>
        <tissue evidence="13">Whole body</tissue>
    </source>
</reference>
<keyword evidence="2" id="KW-0479">Metal-binding</keyword>
<evidence type="ECO:0000313" key="14">
    <source>
        <dbReference type="Proteomes" id="UP001562425"/>
    </source>
</evidence>
<keyword evidence="7" id="KW-0238">DNA-binding</keyword>
<dbReference type="GO" id="GO:0005634">
    <property type="term" value="C:nucleus"/>
    <property type="evidence" value="ECO:0007669"/>
    <property type="project" value="UniProtKB-SubCell"/>
</dbReference>
<dbReference type="GO" id="GO:0003677">
    <property type="term" value="F:DNA binding"/>
    <property type="evidence" value="ECO:0007669"/>
    <property type="project" value="UniProtKB-KW"/>
</dbReference>
<dbReference type="PROSITE" id="PS50157">
    <property type="entry name" value="ZINC_FINGER_C2H2_2"/>
    <property type="match status" value="1"/>
</dbReference>
<dbReference type="PROSITE" id="PS00028">
    <property type="entry name" value="ZINC_FINGER_C2H2_1"/>
    <property type="match status" value="1"/>
</dbReference>
<dbReference type="AlphaFoldDB" id="A0ABD1D424"/>
<evidence type="ECO:0000256" key="5">
    <source>
        <dbReference type="ARBA" id="ARBA00022833"/>
    </source>
</evidence>
<dbReference type="InterPro" id="IPR036236">
    <property type="entry name" value="Znf_C2H2_sf"/>
</dbReference>
<dbReference type="Pfam" id="PF00096">
    <property type="entry name" value="zf-C2H2"/>
    <property type="match status" value="1"/>
</dbReference>
<evidence type="ECO:0000256" key="3">
    <source>
        <dbReference type="ARBA" id="ARBA00022737"/>
    </source>
</evidence>
<evidence type="ECO:0000256" key="7">
    <source>
        <dbReference type="ARBA" id="ARBA00023125"/>
    </source>
</evidence>
<feature type="compositionally biased region" description="Basic and acidic residues" evidence="11">
    <location>
        <begin position="299"/>
        <end position="309"/>
    </location>
</feature>
<keyword evidence="14" id="KW-1185">Reference proteome</keyword>
<sequence length="429" mass="47528">MVQEMQSNVPEELYNLTQLAEVSIAAGKLNTSSAEGPTPPQTPGEQPYHQLYHGHQYHQPYHHGGGGGIKYYTLQHESLGSAYHPSVYQHPSGPYHQVVRRAELDNDVHDEERLRRSTESANLGSASPAGHSAATKKKWKHNWEINRSLKLQQQQHSQHQYRINKIKEVTVDDARADFAGDAALTYYSSTIRPVGVSPSRPTSSSSSGSGDDRRNSYASEESEDSSSYSYSHKVFDRKKSRTLSWNSSGSSYSHGEERRLSGAEHRDDGECRLGFDEHDGEVAERSCEGSSGDETGSPDDVHGCPECGKKYSTSSNLARHRQTHRSLQDKKARRCPHCSKVPLDLALQTEIQLKKDAVRAKIREVLEDNCKKSAQLKAAAAAAAAAAVATDNRISVIRTTASSHEGFCRQRDDPRDAIRNGGKHRDHPH</sequence>
<evidence type="ECO:0000256" key="1">
    <source>
        <dbReference type="ARBA" id="ARBA00004123"/>
    </source>
</evidence>
<feature type="region of interest" description="Disordered" evidence="11">
    <location>
        <begin position="108"/>
        <end position="138"/>
    </location>
</feature>
<evidence type="ECO:0000256" key="6">
    <source>
        <dbReference type="ARBA" id="ARBA00023015"/>
    </source>
</evidence>
<dbReference type="InterPro" id="IPR013087">
    <property type="entry name" value="Znf_C2H2_type"/>
</dbReference>
<feature type="region of interest" description="Disordered" evidence="11">
    <location>
        <begin position="192"/>
        <end position="333"/>
    </location>
</feature>
<feature type="compositionally biased region" description="Low complexity" evidence="11">
    <location>
        <begin position="244"/>
        <end position="253"/>
    </location>
</feature>
<evidence type="ECO:0000259" key="12">
    <source>
        <dbReference type="PROSITE" id="PS50157"/>
    </source>
</evidence>
<proteinExistence type="predicted"/>
<dbReference type="SUPFAM" id="SSF57667">
    <property type="entry name" value="beta-beta-alpha zinc fingers"/>
    <property type="match status" value="1"/>
</dbReference>
<keyword evidence="4 10" id="KW-0863">Zinc-finger</keyword>
<dbReference type="GO" id="GO:0008270">
    <property type="term" value="F:zinc ion binding"/>
    <property type="evidence" value="ECO:0007669"/>
    <property type="project" value="UniProtKB-KW"/>
</dbReference>
<accession>A0ABD1D424</accession>
<dbReference type="SMART" id="SM00355">
    <property type="entry name" value="ZnF_C2H2"/>
    <property type="match status" value="1"/>
</dbReference>
<keyword evidence="5" id="KW-0862">Zinc</keyword>
<feature type="compositionally biased region" description="Basic and acidic residues" evidence="11">
    <location>
        <begin position="406"/>
        <end position="418"/>
    </location>
</feature>
<protein>
    <recommendedName>
        <fullName evidence="12">C2H2-type domain-containing protein</fullName>
    </recommendedName>
</protein>
<feature type="compositionally biased region" description="Low complexity" evidence="11">
    <location>
        <begin position="192"/>
        <end position="209"/>
    </location>
</feature>
<evidence type="ECO:0000256" key="9">
    <source>
        <dbReference type="ARBA" id="ARBA00023242"/>
    </source>
</evidence>
<evidence type="ECO:0000256" key="10">
    <source>
        <dbReference type="PROSITE-ProRule" id="PRU00042"/>
    </source>
</evidence>
<feature type="region of interest" description="Disordered" evidence="11">
    <location>
        <begin position="30"/>
        <end position="49"/>
    </location>
</feature>
<dbReference type="Proteomes" id="UP001562425">
    <property type="component" value="Unassembled WGS sequence"/>
</dbReference>
<feature type="compositionally biased region" description="Basic and acidic residues" evidence="11">
    <location>
        <begin position="254"/>
        <end position="287"/>
    </location>
</feature>
<feature type="domain" description="C2H2-type" evidence="12">
    <location>
        <begin position="302"/>
        <end position="329"/>
    </location>
</feature>
<name>A0ABD1D424_CULPP</name>
<keyword evidence="9" id="KW-0539">Nucleus</keyword>
<evidence type="ECO:0000313" key="13">
    <source>
        <dbReference type="EMBL" id="KAL1392915.1"/>
    </source>
</evidence>
<gene>
    <name evidence="13" type="ORF">pipiens_003104</name>
</gene>
<evidence type="ECO:0000256" key="4">
    <source>
        <dbReference type="ARBA" id="ARBA00022771"/>
    </source>
</evidence>
<comment type="caution">
    <text evidence="13">The sequence shown here is derived from an EMBL/GenBank/DDBJ whole genome shotgun (WGS) entry which is preliminary data.</text>
</comment>
<dbReference type="Gene3D" id="3.30.160.60">
    <property type="entry name" value="Classic Zinc Finger"/>
    <property type="match status" value="1"/>
</dbReference>
<keyword evidence="8" id="KW-0804">Transcription</keyword>
<keyword evidence="6" id="KW-0805">Transcription regulation</keyword>
<dbReference type="FunFam" id="3.30.160.60:FF:000322">
    <property type="entry name" value="GDNF-inducible zinc finger protein 1"/>
    <property type="match status" value="1"/>
</dbReference>